<evidence type="ECO:0000313" key="2">
    <source>
        <dbReference type="Proteomes" id="UP000504637"/>
    </source>
</evidence>
<dbReference type="SUPFAM" id="SSF54897">
    <property type="entry name" value="Protease propeptides/inhibitors"/>
    <property type="match status" value="1"/>
</dbReference>
<dbReference type="GO" id="GO:0042144">
    <property type="term" value="P:vacuole fusion, non-autophagic"/>
    <property type="evidence" value="ECO:0007669"/>
    <property type="project" value="TreeGrafter"/>
</dbReference>
<evidence type="ECO:0008006" key="4">
    <source>
        <dbReference type="Google" id="ProtNLM"/>
    </source>
</evidence>
<reference evidence="3" key="2">
    <citation type="submission" date="2020-04" db="EMBL/GenBank/DDBJ databases">
        <authorList>
            <consortium name="NCBI Genome Project"/>
        </authorList>
    </citation>
    <scope>NUCLEOTIDE SEQUENCE</scope>
    <source>
        <strain evidence="3">CBS 342.82</strain>
    </source>
</reference>
<dbReference type="InterPro" id="IPR052471">
    <property type="entry name" value="PBI_I9"/>
</dbReference>
<evidence type="ECO:0000313" key="3">
    <source>
        <dbReference type="RefSeq" id="XP_033464447.1"/>
    </source>
</evidence>
<dbReference type="Gene3D" id="3.30.70.80">
    <property type="entry name" value="Peptidase S8 propeptide/proteinase inhibitor I9"/>
    <property type="match status" value="1"/>
</dbReference>
<dbReference type="InterPro" id="IPR037045">
    <property type="entry name" value="S8pro/Inhibitor_I9_sf"/>
</dbReference>
<dbReference type="PANTHER" id="PTHR28288:SF1">
    <property type="entry name" value="INHIBITOR I9 DOMAIN-CONTAINING PROTEIN"/>
    <property type="match status" value="1"/>
</dbReference>
<sequence>MAQASERQILVSYPEDTPHHILQQAIDAVKQAGGTILHEYTLIKGFAAKASAEALDTVRTFGYNVEIEDDGLATTMGST</sequence>
<keyword evidence="2" id="KW-1185">Reference proteome</keyword>
<organism evidence="3">
    <name type="scientific">Dissoconium aciculare CBS 342.82</name>
    <dbReference type="NCBI Taxonomy" id="1314786"/>
    <lineage>
        <taxon>Eukaryota</taxon>
        <taxon>Fungi</taxon>
        <taxon>Dikarya</taxon>
        <taxon>Ascomycota</taxon>
        <taxon>Pezizomycotina</taxon>
        <taxon>Dothideomycetes</taxon>
        <taxon>Dothideomycetidae</taxon>
        <taxon>Mycosphaerellales</taxon>
        <taxon>Dissoconiaceae</taxon>
        <taxon>Dissoconium</taxon>
    </lineage>
</organism>
<reference evidence="3" key="3">
    <citation type="submission" date="2025-08" db="UniProtKB">
        <authorList>
            <consortium name="RefSeq"/>
        </authorList>
    </citation>
    <scope>IDENTIFICATION</scope>
    <source>
        <strain evidence="3">CBS 342.82</strain>
    </source>
</reference>
<dbReference type="RefSeq" id="XP_033464447.1">
    <property type="nucleotide sequence ID" value="XM_033603701.1"/>
</dbReference>
<gene>
    <name evidence="3" type="ORF">K489DRAFT_375504</name>
</gene>
<dbReference type="Proteomes" id="UP000504637">
    <property type="component" value="Unplaced"/>
</dbReference>
<dbReference type="PANTHER" id="PTHR28288">
    <property type="entry name" value="PROTEASE B INHIBITOR 2"/>
    <property type="match status" value="1"/>
</dbReference>
<name>A0A6J3MHI1_9PEZI</name>
<reference evidence="3" key="1">
    <citation type="submission" date="2020-01" db="EMBL/GenBank/DDBJ databases">
        <authorList>
            <consortium name="DOE Joint Genome Institute"/>
            <person name="Haridas S."/>
            <person name="Albert R."/>
            <person name="Binder M."/>
            <person name="Bloem J."/>
            <person name="Labutti K."/>
            <person name="Salamov A."/>
            <person name="Andreopoulos B."/>
            <person name="Baker S.E."/>
            <person name="Barry K."/>
            <person name="Bills G."/>
            <person name="Bluhm B.H."/>
            <person name="Cannon C."/>
            <person name="Castanera R."/>
            <person name="Culley D.E."/>
            <person name="Daum C."/>
            <person name="Ezra D."/>
            <person name="Gonzalez J.B."/>
            <person name="Henrissat B."/>
            <person name="Kuo A."/>
            <person name="Liang C."/>
            <person name="Lipzen A."/>
            <person name="Lutzoni F."/>
            <person name="Magnuson J."/>
            <person name="Mondo S."/>
            <person name="Nolan M."/>
            <person name="Ohm R."/>
            <person name="Pangilinan J."/>
            <person name="Park H.-J."/>
            <person name="Ramirez L."/>
            <person name="Alfaro M."/>
            <person name="Sun H."/>
            <person name="Tritt A."/>
            <person name="Yoshinaga Y."/>
            <person name="Zwiers L.-H."/>
            <person name="Turgeon B.G."/>
            <person name="Goodwin S.B."/>
            <person name="Spatafora J.W."/>
            <person name="Crous P.W."/>
            <person name="Grigoriev I.V."/>
        </authorList>
    </citation>
    <scope>NUCLEOTIDE SEQUENCE</scope>
    <source>
        <strain evidence="3">CBS 342.82</strain>
    </source>
</reference>
<protein>
    <recommendedName>
        <fullName evidence="4">Inhibitor I9 domain-containing protein</fullName>
    </recommendedName>
</protein>
<dbReference type="GeneID" id="54361501"/>
<proteinExistence type="inferred from homology"/>
<dbReference type="OrthoDB" id="3888684at2759"/>
<accession>A0A6J3MHI1</accession>
<dbReference type="AlphaFoldDB" id="A0A6J3MHI1"/>
<comment type="similarity">
    <text evidence="1">Belongs to the protease inhibitor I9 family.</text>
</comment>
<dbReference type="GO" id="GO:0004866">
    <property type="term" value="F:endopeptidase inhibitor activity"/>
    <property type="evidence" value="ECO:0007669"/>
    <property type="project" value="TreeGrafter"/>
</dbReference>
<evidence type="ECO:0000256" key="1">
    <source>
        <dbReference type="ARBA" id="ARBA00038069"/>
    </source>
</evidence>